<proteinExistence type="evidence at transcript level"/>
<protein>
    <submittedName>
        <fullName evidence="1">Uncharacterized protein</fullName>
    </submittedName>
</protein>
<dbReference type="EMBL" id="BT142323">
    <property type="protein sequence ID" value="AFK42117.1"/>
    <property type="molecule type" value="mRNA"/>
</dbReference>
<reference evidence="1" key="1">
    <citation type="submission" date="2012-05" db="EMBL/GenBank/DDBJ databases">
        <authorList>
            <person name="Krishnakumar V."/>
            <person name="Cheung F."/>
            <person name="Xiao Y."/>
            <person name="Chan A."/>
            <person name="Moskal W.A."/>
            <person name="Town C.D."/>
        </authorList>
    </citation>
    <scope>NUCLEOTIDE SEQUENCE</scope>
</reference>
<dbReference type="AlphaFoldDB" id="I3SPC5"/>
<name>I3SPC5_MEDTR</name>
<organism evidence="1">
    <name type="scientific">Medicago truncatula</name>
    <name type="common">Barrel medic</name>
    <name type="synonym">Medicago tribuloides</name>
    <dbReference type="NCBI Taxonomy" id="3880"/>
    <lineage>
        <taxon>Eukaryota</taxon>
        <taxon>Viridiplantae</taxon>
        <taxon>Streptophyta</taxon>
        <taxon>Embryophyta</taxon>
        <taxon>Tracheophyta</taxon>
        <taxon>Spermatophyta</taxon>
        <taxon>Magnoliopsida</taxon>
        <taxon>eudicotyledons</taxon>
        <taxon>Gunneridae</taxon>
        <taxon>Pentapetalae</taxon>
        <taxon>rosids</taxon>
        <taxon>fabids</taxon>
        <taxon>Fabales</taxon>
        <taxon>Fabaceae</taxon>
        <taxon>Papilionoideae</taxon>
        <taxon>50 kb inversion clade</taxon>
        <taxon>NPAAA clade</taxon>
        <taxon>Hologalegina</taxon>
        <taxon>IRL clade</taxon>
        <taxon>Trifolieae</taxon>
        <taxon>Medicago</taxon>
    </lineage>
</organism>
<evidence type="ECO:0000313" key="1">
    <source>
        <dbReference type="EMBL" id="AFK42117.1"/>
    </source>
</evidence>
<sequence length="91" mass="10130">MANVRSQDAATSSGDGLYLAPKLIRGSHLLLVLFQTVRSTPALMRFRAIGVPMIPRPKKPIRGGVSVPCPWGCREAETLDTWRDKRGELKW</sequence>
<accession>I3SPC5</accession>